<reference evidence="1" key="1">
    <citation type="submission" date="2021-06" db="EMBL/GenBank/DDBJ databases">
        <authorList>
            <person name="Kallberg Y."/>
            <person name="Tangrot J."/>
            <person name="Rosling A."/>
        </authorList>
    </citation>
    <scope>NUCLEOTIDE SEQUENCE</scope>
    <source>
        <strain evidence="1">IN212</strain>
    </source>
</reference>
<dbReference type="AlphaFoldDB" id="A0A9N9NGA6"/>
<name>A0A9N9NGA6_9GLOM</name>
<dbReference type="Proteomes" id="UP000789396">
    <property type="component" value="Unassembled WGS sequence"/>
</dbReference>
<dbReference type="EMBL" id="CAJVPZ010027592">
    <property type="protein sequence ID" value="CAG8728806.1"/>
    <property type="molecule type" value="Genomic_DNA"/>
</dbReference>
<organism evidence="1 2">
    <name type="scientific">Racocetra fulgida</name>
    <dbReference type="NCBI Taxonomy" id="60492"/>
    <lineage>
        <taxon>Eukaryota</taxon>
        <taxon>Fungi</taxon>
        <taxon>Fungi incertae sedis</taxon>
        <taxon>Mucoromycota</taxon>
        <taxon>Glomeromycotina</taxon>
        <taxon>Glomeromycetes</taxon>
        <taxon>Diversisporales</taxon>
        <taxon>Gigasporaceae</taxon>
        <taxon>Racocetra</taxon>
    </lineage>
</organism>
<evidence type="ECO:0000313" key="2">
    <source>
        <dbReference type="Proteomes" id="UP000789396"/>
    </source>
</evidence>
<evidence type="ECO:0000313" key="1">
    <source>
        <dbReference type="EMBL" id="CAG8728806.1"/>
    </source>
</evidence>
<accession>A0A9N9NGA6</accession>
<keyword evidence="2" id="KW-1185">Reference proteome</keyword>
<sequence length="106" mass="12256">MFKANKALNKFQAILFAGKSKSTPPPTPKTFGQLIEQYRMKVKKLEKLQEEEGNEEVVKTLKDLVDQIATTDSNFKRIKLMNNKEAQTHVDKIKNINILPRRLKET</sequence>
<feature type="non-terminal residue" evidence="1">
    <location>
        <position position="106"/>
    </location>
</feature>
<comment type="caution">
    <text evidence="1">The sequence shown here is derived from an EMBL/GenBank/DDBJ whole genome shotgun (WGS) entry which is preliminary data.</text>
</comment>
<gene>
    <name evidence="1" type="ORF">RFULGI_LOCUS11973</name>
</gene>
<protein>
    <submittedName>
        <fullName evidence="1">19682_t:CDS:1</fullName>
    </submittedName>
</protein>
<feature type="non-terminal residue" evidence="1">
    <location>
        <position position="1"/>
    </location>
</feature>
<proteinExistence type="predicted"/>